<feature type="repeat" description="TPR" evidence="4">
    <location>
        <begin position="120"/>
        <end position="153"/>
    </location>
</feature>
<dbReference type="Pfam" id="PF13424">
    <property type="entry name" value="TPR_12"/>
    <property type="match status" value="2"/>
</dbReference>
<evidence type="ECO:0000313" key="9">
    <source>
        <dbReference type="Proteomes" id="UP000480178"/>
    </source>
</evidence>
<dbReference type="InterPro" id="IPR011990">
    <property type="entry name" value="TPR-like_helical_dom_sf"/>
</dbReference>
<comment type="catalytic activity">
    <reaction evidence="1">
        <text>ATP + protein L-histidine = ADP + protein N-phospho-L-histidine.</text>
        <dbReference type="EC" id="2.7.13.3"/>
    </reaction>
</comment>
<dbReference type="Gene3D" id="1.25.40.10">
    <property type="entry name" value="Tetratricopeptide repeat domain"/>
    <property type="match status" value="2"/>
</dbReference>
<evidence type="ECO:0000256" key="3">
    <source>
        <dbReference type="ARBA" id="ARBA00022553"/>
    </source>
</evidence>
<dbReference type="SMART" id="SM00388">
    <property type="entry name" value="HisKA"/>
    <property type="match status" value="1"/>
</dbReference>
<keyword evidence="5" id="KW-0175">Coiled coil</keyword>
<keyword evidence="4" id="KW-0802">TPR repeat</keyword>
<keyword evidence="9" id="KW-1185">Reference proteome</keyword>
<feature type="transmembrane region" description="Helical" evidence="6">
    <location>
        <begin position="435"/>
        <end position="456"/>
    </location>
</feature>
<dbReference type="CDD" id="cd00082">
    <property type="entry name" value="HisKA"/>
    <property type="match status" value="1"/>
</dbReference>
<dbReference type="SUPFAM" id="SSF47384">
    <property type="entry name" value="Homodimeric domain of signal transducing histidine kinase"/>
    <property type="match status" value="1"/>
</dbReference>
<dbReference type="SMART" id="SM00387">
    <property type="entry name" value="HATPase_c"/>
    <property type="match status" value="1"/>
</dbReference>
<evidence type="ECO:0000256" key="5">
    <source>
        <dbReference type="SAM" id="Coils"/>
    </source>
</evidence>
<dbReference type="InterPro" id="IPR005467">
    <property type="entry name" value="His_kinase_dom"/>
</dbReference>
<keyword evidence="6" id="KW-1133">Transmembrane helix</keyword>
<dbReference type="PANTHER" id="PTHR43065:SF42">
    <property type="entry name" value="TWO-COMPONENT SENSOR PPRA"/>
    <property type="match status" value="1"/>
</dbReference>
<dbReference type="Proteomes" id="UP000480178">
    <property type="component" value="Chromosome"/>
</dbReference>
<dbReference type="SUPFAM" id="SSF55874">
    <property type="entry name" value="ATPase domain of HSP90 chaperone/DNA topoisomerase II/histidine kinase"/>
    <property type="match status" value="1"/>
</dbReference>
<dbReference type="Gene3D" id="3.30.565.10">
    <property type="entry name" value="Histidine kinase-like ATPase, C-terminal domain"/>
    <property type="match status" value="1"/>
</dbReference>
<feature type="coiled-coil region" evidence="5">
    <location>
        <begin position="458"/>
        <end position="489"/>
    </location>
</feature>
<evidence type="ECO:0000256" key="2">
    <source>
        <dbReference type="ARBA" id="ARBA00012438"/>
    </source>
</evidence>
<dbReference type="PRINTS" id="PR00344">
    <property type="entry name" value="BCTRLSENSOR"/>
</dbReference>
<evidence type="ECO:0000256" key="4">
    <source>
        <dbReference type="PROSITE-ProRule" id="PRU00339"/>
    </source>
</evidence>
<dbReference type="InterPro" id="IPR003661">
    <property type="entry name" value="HisK_dim/P_dom"/>
</dbReference>
<keyword evidence="6" id="KW-0472">Membrane</keyword>
<sequence length="739" mass="83346">MKHLFRFLFLICLPFSMYGQNPAIDSLDRLIVKATTDTARINLRIKKLNYLNEINLDSAILEGKRNITDAQKINYSQGVANTLIRLVTSYCYKGEYAAAAQSLEMAEKIYRSLQDSTGFGNLYSSYGMMYGMQSKYDSSIYYYERAIQVASNIKNEFMLNRAYQNIAIPYQMQSNFSPALSYLQKAQDYYEKKKDIGSQTYIAMNIGLIYNNLGDIKRAEESLMKAVSLSKAAGTRNVELYAYSNLASLYEKQENHQRSHEFAMKAARLGKEMGDTGIEAASLAKSAISLAHLNQLTEAEKTAKQSILTADVSHQPYIIYQAYNALGFILKTQEKYRDAITQYEKAFDAIKEAKVYDEYVGQSYKNLSESYSGAGDYPKALAAYKKFAEIADSVRSRENIRKATELNMNYEFDKKQQLATAEQEKTNIESRNRQIMLGVGLLLMLIIAVIAFYAYYTKQKAATLLKRQKEEVEAAMTELRTTQEQLVQREKMASLGELTAGIAHEIQNPLNFVNNFSDVSVELIEELKEELDSGNITEVRALSNDIMKNLEKIYHHGKRADAIVKSMLQHSRVSSGGKQPTDLNELADEYLRLAYHGLRAKEKDFNAEFKLEADPAVGSVNVVPQEIGRVLLNLFSNAFYAVNQKKHQLNGQYQPQVIVTTKKLADKVEIWVKDNGTGIPEAVKDKIFQPFFTTKPTGEGTGLGLSLSYDIITKGHSGTLKVDSQEGEYSEFTILLPAK</sequence>
<dbReference type="EMBL" id="CP048222">
    <property type="protein sequence ID" value="QHT69755.1"/>
    <property type="molecule type" value="Genomic_DNA"/>
</dbReference>
<dbReference type="Pfam" id="PF00512">
    <property type="entry name" value="HisKA"/>
    <property type="match status" value="1"/>
</dbReference>
<dbReference type="EC" id="2.7.13.3" evidence="2"/>
<dbReference type="SUPFAM" id="SSF48452">
    <property type="entry name" value="TPR-like"/>
    <property type="match status" value="2"/>
</dbReference>
<dbReference type="Pfam" id="PF02518">
    <property type="entry name" value="HATPase_c"/>
    <property type="match status" value="1"/>
</dbReference>
<dbReference type="PROSITE" id="PS50109">
    <property type="entry name" value="HIS_KIN"/>
    <property type="match status" value="1"/>
</dbReference>
<evidence type="ECO:0000313" key="8">
    <source>
        <dbReference type="EMBL" id="QHT69755.1"/>
    </source>
</evidence>
<feature type="domain" description="Histidine kinase" evidence="7">
    <location>
        <begin position="501"/>
        <end position="739"/>
    </location>
</feature>
<evidence type="ECO:0000256" key="1">
    <source>
        <dbReference type="ARBA" id="ARBA00000085"/>
    </source>
</evidence>
<dbReference type="Gene3D" id="1.10.287.130">
    <property type="match status" value="1"/>
</dbReference>
<gene>
    <name evidence="8" type="ORF">GXP67_25465</name>
</gene>
<feature type="repeat" description="TPR" evidence="4">
    <location>
        <begin position="200"/>
        <end position="233"/>
    </location>
</feature>
<dbReference type="PROSITE" id="PS50005">
    <property type="entry name" value="TPR"/>
    <property type="match status" value="2"/>
</dbReference>
<dbReference type="PANTHER" id="PTHR43065">
    <property type="entry name" value="SENSOR HISTIDINE KINASE"/>
    <property type="match status" value="1"/>
</dbReference>
<dbReference type="InterPro" id="IPR003594">
    <property type="entry name" value="HATPase_dom"/>
</dbReference>
<reference evidence="8 9" key="1">
    <citation type="submission" date="2020-01" db="EMBL/GenBank/DDBJ databases">
        <authorList>
            <person name="Kim M.K."/>
        </authorList>
    </citation>
    <scope>NUCLEOTIDE SEQUENCE [LARGE SCALE GENOMIC DNA]</scope>
    <source>
        <strain evidence="8 9">172606-1</strain>
    </source>
</reference>
<proteinExistence type="predicted"/>
<evidence type="ECO:0000259" key="7">
    <source>
        <dbReference type="PROSITE" id="PS50109"/>
    </source>
</evidence>
<dbReference type="InterPro" id="IPR036097">
    <property type="entry name" value="HisK_dim/P_sf"/>
</dbReference>
<dbReference type="InterPro" id="IPR036890">
    <property type="entry name" value="HATPase_C_sf"/>
</dbReference>
<dbReference type="InterPro" id="IPR019734">
    <property type="entry name" value="TPR_rpt"/>
</dbReference>
<name>A0A6C0GNZ5_9BACT</name>
<organism evidence="8 9">
    <name type="scientific">Rhodocytophaga rosea</name>
    <dbReference type="NCBI Taxonomy" id="2704465"/>
    <lineage>
        <taxon>Bacteria</taxon>
        <taxon>Pseudomonadati</taxon>
        <taxon>Bacteroidota</taxon>
        <taxon>Cytophagia</taxon>
        <taxon>Cytophagales</taxon>
        <taxon>Rhodocytophagaceae</taxon>
        <taxon>Rhodocytophaga</taxon>
    </lineage>
</organism>
<accession>A0A6C0GNZ5</accession>
<keyword evidence="6" id="KW-0812">Transmembrane</keyword>
<keyword evidence="3" id="KW-0597">Phosphoprotein</keyword>
<dbReference type="AlphaFoldDB" id="A0A6C0GNZ5"/>
<evidence type="ECO:0000256" key="6">
    <source>
        <dbReference type="SAM" id="Phobius"/>
    </source>
</evidence>
<dbReference type="GO" id="GO:0000155">
    <property type="term" value="F:phosphorelay sensor kinase activity"/>
    <property type="evidence" value="ECO:0007669"/>
    <property type="project" value="InterPro"/>
</dbReference>
<protein>
    <recommendedName>
        <fullName evidence="2">histidine kinase</fullName>
        <ecNumber evidence="2">2.7.13.3</ecNumber>
    </recommendedName>
</protein>
<dbReference type="KEGG" id="rhoz:GXP67_25465"/>
<dbReference type="SMART" id="SM00028">
    <property type="entry name" value="TPR"/>
    <property type="match status" value="7"/>
</dbReference>
<dbReference type="InterPro" id="IPR004358">
    <property type="entry name" value="Sig_transdc_His_kin-like_C"/>
</dbReference>
<dbReference type="RefSeq" id="WP_162445739.1">
    <property type="nucleotide sequence ID" value="NZ_CP048222.1"/>
</dbReference>